<dbReference type="PANTHER" id="PTHR35807">
    <property type="entry name" value="TRANSCRIPTIONAL REGULATOR REDD-RELATED"/>
    <property type="match status" value="1"/>
</dbReference>
<keyword evidence="3" id="KW-1185">Reference proteome</keyword>
<dbReference type="Gene3D" id="1.25.40.10">
    <property type="entry name" value="Tetratricopeptide repeat domain"/>
    <property type="match status" value="3"/>
</dbReference>
<accession>A7NH74</accession>
<dbReference type="eggNOG" id="COG3629">
    <property type="taxonomic scope" value="Bacteria"/>
</dbReference>
<sequence length="1094" mass="121498">MVVSRVTGEFGAAVSLVSTVLLPRLEPPPQPARIIERPRIDGLLAAIADYPVTLVLAPAGSGKTVALTSFARHGGWPAAWCRLDPADTPLSLALHLATAFRPITGFDHARFAAAHPVDVLDGLINALTALGDETLLILDDLHHADRRPELRVLIEHLIDRLPPHLHLVLVSREMPALASLPTIAARGELYRLSRAQLAFTNAEARDFFAAYGLPPHPIDAELNTIARGWPLALRFFAAARIDSATPSDQPPTLERLQESIAPHLDAYLAREVLGDLPFAVRTWVLGTALMRWIDEAACAAVTELAHLHMTVDLLERWELFIETLPDGRRVYQPLQAASFARLAERDLPDWRAFHAQLGHYYAAHNDDHSAAHHFLAAERWEDAAAALSRMALSGVSGSQAAALLDWIDQIPPAHRNSAALLEARAVAERRLGRYTHAVELYRKAEEQYHAQGDIEGQVRALRGQAEVYIDTVQPAPAAILLKRAMKLLPRDRRAERATILSLQAENWINRGRADVSVLIIAAAHREAYGKTAHTDAVGGYRRSAILSPRLLLRSGRLIDARRLLEEELGLEAGRARAEHSLHRDPLLLLALIECMLGNGVRALALAQRGLLEAQRGDSPLTEAIAHMRLGHACLVTASSDEMARSHYRAALDIIEAVGIPRARAEVMLGLTLLEGHAGNLTAAEAYARDGLDRALEAGDEWTAALIWLALGSVAAAAGDPRALEWIGEAHQRFVRGDDQYGQTVALLWEAHVHVQSGNEIEADKKLARLLELVSAHGFDGVLTTRTLFGPHDLAILVPLLLRGRVLRGAAQRQAATAYRLLRQGFPSIAADDAVDIYHPGYTLRVYMLGRFRIFRGAHEIQAREWQREKARQLLQLLLTYRGMWLQREQICAWLWPDSEPAAAERQFKVTLNALNNVLEPRRPPRVAPFFIRRQGLAYSFAPSYGCWIDVDEFELRTAGAPGRDPEVEIRSRRTAFHLYRGDYLAEALYDPWTLEERERLLARHLASTATLASLLVDRGDFDEAIDLCEHIIRRDRGYEEAYQTLMRAYARAGSRSQALRAYARCVQALQDELGIEPLPETTDLCERIKRNEAV</sequence>
<dbReference type="OrthoDB" id="9789465at2"/>
<dbReference type="HOGENOM" id="CLU_006325_0_0_0"/>
<dbReference type="GO" id="GO:0006355">
    <property type="term" value="P:regulation of DNA-templated transcription"/>
    <property type="evidence" value="ECO:0007669"/>
    <property type="project" value="InterPro"/>
</dbReference>
<dbReference type="AlphaFoldDB" id="A7NH74"/>
<dbReference type="InterPro" id="IPR051677">
    <property type="entry name" value="AfsR-DnrI-RedD_regulator"/>
</dbReference>
<reference evidence="2 3" key="1">
    <citation type="submission" date="2007-08" db="EMBL/GenBank/DDBJ databases">
        <title>Complete sequence of Roseiflexus castenholzii DSM 13941.</title>
        <authorList>
            <consortium name="US DOE Joint Genome Institute"/>
            <person name="Copeland A."/>
            <person name="Lucas S."/>
            <person name="Lapidus A."/>
            <person name="Barry K."/>
            <person name="Glavina del Rio T."/>
            <person name="Dalin E."/>
            <person name="Tice H."/>
            <person name="Pitluck S."/>
            <person name="Thompson L.S."/>
            <person name="Brettin T."/>
            <person name="Bruce D."/>
            <person name="Detter J.C."/>
            <person name="Han C."/>
            <person name="Tapia R."/>
            <person name="Schmutz J."/>
            <person name="Larimer F."/>
            <person name="Land M."/>
            <person name="Hauser L."/>
            <person name="Kyrpides N."/>
            <person name="Mikhailova N."/>
            <person name="Bryant D.A."/>
            <person name="Hanada S."/>
            <person name="Tsukatani Y."/>
            <person name="Richardson P."/>
        </authorList>
    </citation>
    <scope>NUCLEOTIDE SEQUENCE [LARGE SCALE GENOMIC DNA]</scope>
    <source>
        <strain evidence="3">DSM 13941 / HLO8</strain>
    </source>
</reference>
<dbReference type="KEGG" id="rca:Rcas_0699"/>
<dbReference type="Gene3D" id="1.10.10.10">
    <property type="entry name" value="Winged helix-like DNA-binding domain superfamily/Winged helix DNA-binding domain"/>
    <property type="match status" value="1"/>
</dbReference>
<dbReference type="InterPro" id="IPR011990">
    <property type="entry name" value="TPR-like_helical_dom_sf"/>
</dbReference>
<dbReference type="InterPro" id="IPR016032">
    <property type="entry name" value="Sig_transdc_resp-reg_C-effctor"/>
</dbReference>
<dbReference type="InterPro" id="IPR027417">
    <property type="entry name" value="P-loop_NTPase"/>
</dbReference>
<proteinExistence type="predicted"/>
<evidence type="ECO:0000313" key="3">
    <source>
        <dbReference type="Proteomes" id="UP000000263"/>
    </source>
</evidence>
<dbReference type="PANTHER" id="PTHR35807:SF2">
    <property type="entry name" value="TRANSCRIPTIONAL ACTIVATOR DOMAIN"/>
    <property type="match status" value="1"/>
</dbReference>
<name>A7NH74_ROSCS</name>
<dbReference type="SUPFAM" id="SSF46894">
    <property type="entry name" value="C-terminal effector domain of the bipartite response regulators"/>
    <property type="match status" value="1"/>
</dbReference>
<dbReference type="SUPFAM" id="SSF52540">
    <property type="entry name" value="P-loop containing nucleoside triphosphate hydrolases"/>
    <property type="match status" value="1"/>
</dbReference>
<protein>
    <submittedName>
        <fullName evidence="2">Transcriptional activator domain</fullName>
    </submittedName>
</protein>
<evidence type="ECO:0000259" key="1">
    <source>
        <dbReference type="SMART" id="SM01043"/>
    </source>
</evidence>
<gene>
    <name evidence="2" type="ordered locus">Rcas_0699</name>
</gene>
<dbReference type="EMBL" id="CP000804">
    <property type="protein sequence ID" value="ABU56821.1"/>
    <property type="molecule type" value="Genomic_DNA"/>
</dbReference>
<dbReference type="SMART" id="SM00028">
    <property type="entry name" value="TPR"/>
    <property type="match status" value="4"/>
</dbReference>
<dbReference type="GO" id="GO:0003677">
    <property type="term" value="F:DNA binding"/>
    <property type="evidence" value="ECO:0007669"/>
    <property type="project" value="InterPro"/>
</dbReference>
<dbReference type="InterPro" id="IPR059106">
    <property type="entry name" value="WHD_MalT"/>
</dbReference>
<dbReference type="Pfam" id="PF03704">
    <property type="entry name" value="BTAD"/>
    <property type="match status" value="1"/>
</dbReference>
<feature type="domain" description="Bacterial transcriptional activator" evidence="1">
    <location>
        <begin position="948"/>
        <end position="1089"/>
    </location>
</feature>
<dbReference type="SMART" id="SM01043">
    <property type="entry name" value="BTAD"/>
    <property type="match status" value="1"/>
</dbReference>
<dbReference type="InterPro" id="IPR036388">
    <property type="entry name" value="WH-like_DNA-bd_sf"/>
</dbReference>
<dbReference type="SUPFAM" id="SSF48452">
    <property type="entry name" value="TPR-like"/>
    <property type="match status" value="3"/>
</dbReference>
<dbReference type="STRING" id="383372.Rcas_0699"/>
<dbReference type="InterPro" id="IPR005158">
    <property type="entry name" value="BTAD"/>
</dbReference>
<dbReference type="Proteomes" id="UP000000263">
    <property type="component" value="Chromosome"/>
</dbReference>
<dbReference type="Pfam" id="PF25873">
    <property type="entry name" value="WHD_MalT"/>
    <property type="match status" value="1"/>
</dbReference>
<organism evidence="2 3">
    <name type="scientific">Roseiflexus castenholzii (strain DSM 13941 / HLO8)</name>
    <dbReference type="NCBI Taxonomy" id="383372"/>
    <lineage>
        <taxon>Bacteria</taxon>
        <taxon>Bacillati</taxon>
        <taxon>Chloroflexota</taxon>
        <taxon>Chloroflexia</taxon>
        <taxon>Chloroflexales</taxon>
        <taxon>Roseiflexineae</taxon>
        <taxon>Roseiflexaceae</taxon>
        <taxon>Roseiflexus</taxon>
    </lineage>
</organism>
<evidence type="ECO:0000313" key="2">
    <source>
        <dbReference type="EMBL" id="ABU56821.1"/>
    </source>
</evidence>
<dbReference type="eggNOG" id="COG2909">
    <property type="taxonomic scope" value="Bacteria"/>
</dbReference>
<dbReference type="InterPro" id="IPR019734">
    <property type="entry name" value="TPR_rpt"/>
</dbReference>